<evidence type="ECO:0000313" key="9">
    <source>
        <dbReference type="Proteomes" id="UP001500456"/>
    </source>
</evidence>
<accession>A0ABP7SJY0</accession>
<dbReference type="PANTHER" id="PTHR36923:SF3">
    <property type="entry name" value="FERREDOXIN"/>
    <property type="match status" value="1"/>
</dbReference>
<evidence type="ECO:0000256" key="5">
    <source>
        <dbReference type="ARBA" id="ARBA00023004"/>
    </source>
</evidence>
<evidence type="ECO:0000256" key="4">
    <source>
        <dbReference type="ARBA" id="ARBA00022982"/>
    </source>
</evidence>
<dbReference type="EMBL" id="BAAAZX010000021">
    <property type="protein sequence ID" value="GAA4012778.1"/>
    <property type="molecule type" value="Genomic_DNA"/>
</dbReference>
<evidence type="ECO:0000256" key="2">
    <source>
        <dbReference type="ARBA" id="ARBA00022448"/>
    </source>
</evidence>
<evidence type="ECO:0008006" key="10">
    <source>
        <dbReference type="Google" id="ProtNLM"/>
    </source>
</evidence>
<dbReference type="SUPFAM" id="SSF54862">
    <property type="entry name" value="4Fe-4S ferredoxins"/>
    <property type="match status" value="1"/>
</dbReference>
<evidence type="ECO:0000256" key="1">
    <source>
        <dbReference type="ARBA" id="ARBA00001927"/>
    </source>
</evidence>
<reference evidence="9" key="1">
    <citation type="journal article" date="2019" name="Int. J. Syst. Evol. Microbiol.">
        <title>The Global Catalogue of Microorganisms (GCM) 10K type strain sequencing project: providing services to taxonomists for standard genome sequencing and annotation.</title>
        <authorList>
            <consortium name="The Broad Institute Genomics Platform"/>
            <consortium name="The Broad Institute Genome Sequencing Center for Infectious Disease"/>
            <person name="Wu L."/>
            <person name="Ma J."/>
        </authorList>
    </citation>
    <scope>NUCLEOTIDE SEQUENCE [LARGE SCALE GENOMIC DNA]</scope>
    <source>
        <strain evidence="9">JCM 16924</strain>
    </source>
</reference>
<keyword evidence="9" id="KW-1185">Reference proteome</keyword>
<protein>
    <recommendedName>
        <fullName evidence="10">Ferredoxin</fullName>
    </recommendedName>
</protein>
<keyword evidence="5" id="KW-0408">Iron</keyword>
<gene>
    <name evidence="8" type="ORF">GCM10022232_63590</name>
</gene>
<dbReference type="Pfam" id="PF13370">
    <property type="entry name" value="Fer4_13"/>
    <property type="match status" value="1"/>
</dbReference>
<dbReference type="InterPro" id="IPR051269">
    <property type="entry name" value="Fe-S_cluster_ET"/>
</dbReference>
<name>A0ABP7SJY0_9ACTN</name>
<dbReference type="PANTHER" id="PTHR36923">
    <property type="entry name" value="FERREDOXIN"/>
    <property type="match status" value="1"/>
</dbReference>
<keyword evidence="4" id="KW-0249">Electron transport</keyword>
<evidence type="ECO:0000256" key="7">
    <source>
        <dbReference type="ARBA" id="ARBA00023291"/>
    </source>
</evidence>
<evidence type="ECO:0000256" key="6">
    <source>
        <dbReference type="ARBA" id="ARBA00023014"/>
    </source>
</evidence>
<comment type="caution">
    <text evidence="8">The sequence shown here is derived from an EMBL/GenBank/DDBJ whole genome shotgun (WGS) entry which is preliminary data.</text>
</comment>
<dbReference type="Proteomes" id="UP001500456">
    <property type="component" value="Unassembled WGS sequence"/>
</dbReference>
<organism evidence="8 9">
    <name type="scientific">Streptomyces plumbiresistens</name>
    <dbReference type="NCBI Taxonomy" id="511811"/>
    <lineage>
        <taxon>Bacteria</taxon>
        <taxon>Bacillati</taxon>
        <taxon>Actinomycetota</taxon>
        <taxon>Actinomycetes</taxon>
        <taxon>Kitasatosporales</taxon>
        <taxon>Streptomycetaceae</taxon>
        <taxon>Streptomyces</taxon>
    </lineage>
</organism>
<keyword evidence="7" id="KW-0003">3Fe-4S</keyword>
<evidence type="ECO:0000313" key="8">
    <source>
        <dbReference type="EMBL" id="GAA4012778.1"/>
    </source>
</evidence>
<dbReference type="RefSeq" id="WP_345568030.1">
    <property type="nucleotide sequence ID" value="NZ_BAAAZX010000021.1"/>
</dbReference>
<keyword evidence="3" id="KW-0479">Metal-binding</keyword>
<proteinExistence type="predicted"/>
<evidence type="ECO:0000256" key="3">
    <source>
        <dbReference type="ARBA" id="ARBA00022723"/>
    </source>
</evidence>
<keyword evidence="6" id="KW-0411">Iron-sulfur</keyword>
<dbReference type="Gene3D" id="3.30.70.20">
    <property type="match status" value="1"/>
</dbReference>
<comment type="cofactor">
    <cofactor evidence="1">
        <name>[3Fe-4S] cluster</name>
        <dbReference type="ChEBI" id="CHEBI:21137"/>
    </cofactor>
</comment>
<keyword evidence="2" id="KW-0813">Transport</keyword>
<sequence length="61" mass="6231">MSVELESTLCVSAAECIKAAPGAFAQDENGIAHVTDPSAASDDALRLAEALCPAMAIRLVD</sequence>